<proteinExistence type="predicted"/>
<dbReference type="Pfam" id="PF13424">
    <property type="entry name" value="TPR_12"/>
    <property type="match status" value="3"/>
</dbReference>
<dbReference type="SUPFAM" id="SSF48452">
    <property type="entry name" value="TPR-like"/>
    <property type="match status" value="3"/>
</dbReference>
<evidence type="ECO:0000313" key="5">
    <source>
        <dbReference type="EMBL" id="CAF1449666.1"/>
    </source>
</evidence>
<organism evidence="5 8">
    <name type="scientific">Adineta ricciae</name>
    <name type="common">Rotifer</name>
    <dbReference type="NCBI Taxonomy" id="249248"/>
    <lineage>
        <taxon>Eukaryota</taxon>
        <taxon>Metazoa</taxon>
        <taxon>Spiralia</taxon>
        <taxon>Gnathifera</taxon>
        <taxon>Rotifera</taxon>
        <taxon>Eurotatoria</taxon>
        <taxon>Bdelloidea</taxon>
        <taxon>Adinetida</taxon>
        <taxon>Adinetidae</taxon>
        <taxon>Adineta</taxon>
    </lineage>
</organism>
<dbReference type="PANTHER" id="PTHR45641:SF19">
    <property type="entry name" value="NEPHROCYSTIN-3"/>
    <property type="match status" value="1"/>
</dbReference>
<dbReference type="PROSITE" id="PS51996">
    <property type="entry name" value="TR_MART"/>
    <property type="match status" value="1"/>
</dbReference>
<keyword evidence="1" id="KW-0677">Repeat</keyword>
<dbReference type="SMART" id="SM00028">
    <property type="entry name" value="TPR"/>
    <property type="match status" value="10"/>
</dbReference>
<dbReference type="EMBL" id="CAJNOR010007188">
    <property type="protein sequence ID" value="CAF1612495.1"/>
    <property type="molecule type" value="Genomic_DNA"/>
</dbReference>
<dbReference type="AlphaFoldDB" id="A0A815PJR7"/>
<feature type="region of interest" description="Disordered" evidence="4">
    <location>
        <begin position="1"/>
        <end position="35"/>
    </location>
</feature>
<evidence type="ECO:0000313" key="7">
    <source>
        <dbReference type="Proteomes" id="UP000663828"/>
    </source>
</evidence>
<evidence type="ECO:0000256" key="4">
    <source>
        <dbReference type="SAM" id="MobiDB-lite"/>
    </source>
</evidence>
<dbReference type="Gene3D" id="1.25.40.10">
    <property type="entry name" value="Tetratricopeptide repeat domain"/>
    <property type="match status" value="3"/>
</dbReference>
<comment type="caution">
    <text evidence="5">The sequence shown here is derived from an EMBL/GenBank/DDBJ whole genome shotgun (WGS) entry which is preliminary data.</text>
</comment>
<sequence length="909" mass="106126">MEKEQQQQLTTTISTESGLKDPMTTASNSPETKLQIEPVQAASESVINTNDLQLTIDNGDTKSNSSGSWSRSESISSSFTTISTPTSDEFHDNIILIFLFKDESLYPLTLPHEQQQIKCPIKHYQHFSELDSCIDYIRMSPKKDRIFVITLSEEEGQKIIETCNQCSWLKGIYIHEQTFSNSLTPNTRIHCFDDWSILMQELTVDMLPWRRQSLAFRFFEQKQRTIRDVTAEAASFMWSLILLNVLKEIPSSKQTLDDMLDMCADYYRDNNIQLKMIDEFRVTYQPYDAIRWYTRDSFLYHRLNAALRTEDIDALILFRPFIVDLCTKIEEEQYYRPFTTSSITVYHGQRMTIEEIKKLQENIGNLVSTNAFWSSSLDLEVATIYAGEGQHRENRWSVLVQIDVNTSLESIAFARIDQLSLMQDEREVLFSISAVFKIKNVYKDEINNRWCVHLEATDEGRDNFIEYGRLLRYDTEETNIHVIFGGIIMAMGKYDKACAYFTKLAQRLPAEDVGLQAAIRQKHGRALFFMGKYKESFDIISEGLDLYKKSNLSSDNPGYLRLEFNLANVHMFAGRFDDALELYERVLSTQKKIFRPDHRHIAESLCGISWAYQRKHNYKLALKYCEQGLDIFQRTLPQNHPTIYKVLAALGGLLEMSGQWDMAYDELKRSLDTCRRFLPDDHPYIADLLRYIGGIHADRGEIDMAFDCFQKVLEIRQKNFPNGHIMIANVLTVIADLHRLRKEFNKAIELHERSDEMRKHFWPPNKPIHKRRLALVYLDMGNSIKAIELFQLTYDILTKSDNLEPILICRTLSCLATAYSHHGDLELSSETFHQALMEQQKLFPDGHPDIGITLHHMGSNFWRMKIYRRALECYQESLSMLQRFLHETHFEINLVKEKIQRLQQEHQNF</sequence>
<evidence type="ECO:0000313" key="6">
    <source>
        <dbReference type="EMBL" id="CAF1612495.1"/>
    </source>
</evidence>
<keyword evidence="7" id="KW-1185">Reference proteome</keyword>
<dbReference type="InterPro" id="IPR019734">
    <property type="entry name" value="TPR_rpt"/>
</dbReference>
<dbReference type="OrthoDB" id="10067154at2759"/>
<dbReference type="SUPFAM" id="SSF56399">
    <property type="entry name" value="ADP-ribosylation"/>
    <property type="match status" value="1"/>
</dbReference>
<dbReference type="Proteomes" id="UP000663852">
    <property type="component" value="Unassembled WGS sequence"/>
</dbReference>
<evidence type="ECO:0000313" key="8">
    <source>
        <dbReference type="Proteomes" id="UP000663852"/>
    </source>
</evidence>
<feature type="region of interest" description="Disordered" evidence="4">
    <location>
        <begin position="53"/>
        <end position="73"/>
    </location>
</feature>
<gene>
    <name evidence="5" type="ORF">EDS130_LOCUS39435</name>
    <name evidence="6" type="ORF">XAT740_LOCUS49088</name>
</gene>
<keyword evidence="2 3" id="KW-0802">TPR repeat</keyword>
<dbReference type="InterPro" id="IPR011990">
    <property type="entry name" value="TPR-like_helical_dom_sf"/>
</dbReference>
<dbReference type="EMBL" id="CAJNOJ010000442">
    <property type="protein sequence ID" value="CAF1449666.1"/>
    <property type="molecule type" value="Genomic_DNA"/>
</dbReference>
<dbReference type="Gene3D" id="3.90.176.10">
    <property type="entry name" value="Toxin ADP-ribosyltransferase, Chain A, domain 1"/>
    <property type="match status" value="1"/>
</dbReference>
<dbReference type="PANTHER" id="PTHR45641">
    <property type="entry name" value="TETRATRICOPEPTIDE REPEAT PROTEIN (AFU_ORTHOLOGUE AFUA_6G03870)"/>
    <property type="match status" value="1"/>
</dbReference>
<protein>
    <submittedName>
        <fullName evidence="5">Uncharacterized protein</fullName>
    </submittedName>
</protein>
<feature type="compositionally biased region" description="Polar residues" evidence="4">
    <location>
        <begin position="1"/>
        <end position="17"/>
    </location>
</feature>
<name>A0A815PJR7_ADIRI</name>
<dbReference type="PROSITE" id="PS50005">
    <property type="entry name" value="TPR"/>
    <property type="match status" value="2"/>
</dbReference>
<feature type="compositionally biased region" description="Low complexity" evidence="4">
    <location>
        <begin position="61"/>
        <end position="73"/>
    </location>
</feature>
<reference evidence="5" key="1">
    <citation type="submission" date="2021-02" db="EMBL/GenBank/DDBJ databases">
        <authorList>
            <person name="Nowell W R."/>
        </authorList>
    </citation>
    <scope>NUCLEOTIDE SEQUENCE</scope>
</reference>
<evidence type="ECO:0000256" key="2">
    <source>
        <dbReference type="ARBA" id="ARBA00022803"/>
    </source>
</evidence>
<evidence type="ECO:0000256" key="1">
    <source>
        <dbReference type="ARBA" id="ARBA00022737"/>
    </source>
</evidence>
<evidence type="ECO:0000256" key="3">
    <source>
        <dbReference type="PROSITE-ProRule" id="PRU00339"/>
    </source>
</evidence>
<dbReference type="Proteomes" id="UP000663828">
    <property type="component" value="Unassembled WGS sequence"/>
</dbReference>
<feature type="repeat" description="TPR" evidence="3">
    <location>
        <begin position="686"/>
        <end position="719"/>
    </location>
</feature>
<accession>A0A815PJR7</accession>
<feature type="repeat" description="TPR" evidence="3">
    <location>
        <begin position="560"/>
        <end position="593"/>
    </location>
</feature>